<dbReference type="Gene3D" id="3.30.470.20">
    <property type="entry name" value="ATP-grasp fold, B domain"/>
    <property type="match status" value="1"/>
</dbReference>
<reference evidence="6 7" key="1">
    <citation type="submission" date="2015-01" db="EMBL/GenBank/DDBJ databases">
        <title>The Genome Sequence of Rhinocladiella mackenzie CBS 650.93.</title>
        <authorList>
            <consortium name="The Broad Institute Genomics Platform"/>
            <person name="Cuomo C."/>
            <person name="de Hoog S."/>
            <person name="Gorbushina A."/>
            <person name="Stielow B."/>
            <person name="Teixiera M."/>
            <person name="Abouelleil A."/>
            <person name="Chapman S.B."/>
            <person name="Priest M."/>
            <person name="Young S.K."/>
            <person name="Wortman J."/>
            <person name="Nusbaum C."/>
            <person name="Birren B."/>
        </authorList>
    </citation>
    <scope>NUCLEOTIDE SEQUENCE [LARGE SCALE GENOMIC DNA]</scope>
    <source>
        <strain evidence="6 7">CBS 650.93</strain>
    </source>
</reference>
<dbReference type="Gene3D" id="3.30.1490.20">
    <property type="entry name" value="ATP-grasp fold, A domain"/>
    <property type="match status" value="1"/>
</dbReference>
<dbReference type="InterPro" id="IPR041472">
    <property type="entry name" value="BL00235/CARNS1_N"/>
</dbReference>
<keyword evidence="7" id="KW-1185">Reference proteome</keyword>
<evidence type="ECO:0000259" key="5">
    <source>
        <dbReference type="PROSITE" id="PS50975"/>
    </source>
</evidence>
<dbReference type="GO" id="GO:0008716">
    <property type="term" value="F:D-alanine-D-alanine ligase activity"/>
    <property type="evidence" value="ECO:0007669"/>
    <property type="project" value="InterPro"/>
</dbReference>
<sequence>MAPYFNGIRDYTCEDFLINVPDNQAGLDKAAPYTLSKVRCQWKFSDQPQKGDAACYFRSLDLILSVLSISTQNGAQEHLPVANGTVLETIVGRIHTDYGKESAMKVVLATADGYPCRSDILDVRMRHSTFVDTVISFGSWDRRLLAFSRCDKFSLLPLLSSSPGVIVAKHTPTTSLTSWALLRRDLEMRLSFNWTLPRKPPAYKVALVAARHRYEGGSYHAQGFFEAAQGLGFAITVIDKPGHWLEGDTYAHLRDDFVPLDLSTDADLPHRIADAIRNKALDGLVTFTDQYVVAVGQAAEMLGLPSEPMRRVINDPNIQTLALQSSDQLDDPATSRALADLHYPLIVKPISGCSSEGVKKVTDETDMREAVRMAYAEGLAGAGVIVETFVEGPELDCNFVLCDGDVWFLELTDDLPSTGDATNATLADNFAETAMVSPSGLPAAELKVLRDSLHSNLRKLGLWWGMFHVEARVRNSSMGYADVRGDGLLDLVPVQRTGTHREPDAMVIEINARTPGGGDTFRTMYAYGVDFYALHMLRAVEDRERFNALSKPFTYPDSAGGGGGAQYWVAECMVPAHRENVRMPEGFLDRLYDRVPGVVPYVTKAEVQVTPGTVVSTRGGVGLIAYFLLYSRTSRRHLLEMCHSMTEAAADILDG</sequence>
<dbReference type="GO" id="GO:0005524">
    <property type="term" value="F:ATP binding"/>
    <property type="evidence" value="ECO:0007669"/>
    <property type="project" value="UniProtKB-UniRule"/>
</dbReference>
<name>A0A0D2HDP5_9EURO</name>
<dbReference type="InterPro" id="IPR011095">
    <property type="entry name" value="Dala_Dala_lig_C"/>
</dbReference>
<evidence type="ECO:0000256" key="4">
    <source>
        <dbReference type="PROSITE-ProRule" id="PRU00409"/>
    </source>
</evidence>
<dbReference type="Pfam" id="PF18130">
    <property type="entry name" value="ATPgrasp_N"/>
    <property type="match status" value="1"/>
</dbReference>
<dbReference type="EMBL" id="KN847476">
    <property type="protein sequence ID" value="KIX08673.1"/>
    <property type="molecule type" value="Genomic_DNA"/>
</dbReference>
<evidence type="ECO:0000313" key="7">
    <source>
        <dbReference type="Proteomes" id="UP000053617"/>
    </source>
</evidence>
<dbReference type="Gene3D" id="3.40.50.20">
    <property type="match status" value="1"/>
</dbReference>
<dbReference type="InterPro" id="IPR013815">
    <property type="entry name" value="ATP_grasp_subdomain_1"/>
</dbReference>
<keyword evidence="3 4" id="KW-0067">ATP-binding</keyword>
<organism evidence="6 7">
    <name type="scientific">Rhinocladiella mackenziei CBS 650.93</name>
    <dbReference type="NCBI Taxonomy" id="1442369"/>
    <lineage>
        <taxon>Eukaryota</taxon>
        <taxon>Fungi</taxon>
        <taxon>Dikarya</taxon>
        <taxon>Ascomycota</taxon>
        <taxon>Pezizomycotina</taxon>
        <taxon>Eurotiomycetes</taxon>
        <taxon>Chaetothyriomycetidae</taxon>
        <taxon>Chaetothyriales</taxon>
        <taxon>Herpotrichiellaceae</taxon>
        <taxon>Rhinocladiella</taxon>
    </lineage>
</organism>
<gene>
    <name evidence="6" type="ORF">Z518_03330</name>
</gene>
<dbReference type="AlphaFoldDB" id="A0A0D2HDP5"/>
<dbReference type="PROSITE" id="PS50975">
    <property type="entry name" value="ATP_GRASP"/>
    <property type="match status" value="1"/>
</dbReference>
<dbReference type="Proteomes" id="UP000053617">
    <property type="component" value="Unassembled WGS sequence"/>
</dbReference>
<keyword evidence="1" id="KW-0436">Ligase</keyword>
<feature type="domain" description="ATP-grasp" evidence="5">
    <location>
        <begin position="310"/>
        <end position="540"/>
    </location>
</feature>
<dbReference type="RefSeq" id="XP_013275809.1">
    <property type="nucleotide sequence ID" value="XM_013420355.1"/>
</dbReference>
<dbReference type="Pfam" id="PF07478">
    <property type="entry name" value="Dala_Dala_lig_C"/>
    <property type="match status" value="1"/>
</dbReference>
<dbReference type="PANTHER" id="PTHR43585">
    <property type="entry name" value="FUMIPYRROLE BIOSYNTHESIS PROTEIN C"/>
    <property type="match status" value="1"/>
</dbReference>
<dbReference type="HOGENOM" id="CLU_017280_0_0_1"/>
<keyword evidence="2 4" id="KW-0547">Nucleotide-binding</keyword>
<dbReference type="OrthoDB" id="434648at2759"/>
<dbReference type="STRING" id="1442369.A0A0D2HDP5"/>
<evidence type="ECO:0000256" key="2">
    <source>
        <dbReference type="ARBA" id="ARBA00022741"/>
    </source>
</evidence>
<dbReference type="InterPro" id="IPR052032">
    <property type="entry name" value="ATP-dep_AA_Ligase"/>
</dbReference>
<evidence type="ECO:0000256" key="3">
    <source>
        <dbReference type="ARBA" id="ARBA00022840"/>
    </source>
</evidence>
<dbReference type="PANTHER" id="PTHR43585:SF2">
    <property type="entry name" value="ATP-GRASP ENZYME FSQD"/>
    <property type="match status" value="1"/>
</dbReference>
<dbReference type="InterPro" id="IPR011761">
    <property type="entry name" value="ATP-grasp"/>
</dbReference>
<proteinExistence type="predicted"/>
<evidence type="ECO:0000256" key="1">
    <source>
        <dbReference type="ARBA" id="ARBA00022598"/>
    </source>
</evidence>
<dbReference type="GO" id="GO:0046872">
    <property type="term" value="F:metal ion binding"/>
    <property type="evidence" value="ECO:0007669"/>
    <property type="project" value="InterPro"/>
</dbReference>
<dbReference type="VEuPathDB" id="FungiDB:Z518_03330"/>
<accession>A0A0D2HDP5</accession>
<protein>
    <submittedName>
        <fullName evidence="6">Rhinocladiella mackenziei CBS 650.93 unplaced genomic scaffold supercont1.2, whole genome shotgun sequence</fullName>
    </submittedName>
</protein>
<dbReference type="SUPFAM" id="SSF56059">
    <property type="entry name" value="Glutathione synthetase ATP-binding domain-like"/>
    <property type="match status" value="1"/>
</dbReference>
<dbReference type="GeneID" id="25291401"/>
<evidence type="ECO:0000313" key="6">
    <source>
        <dbReference type="EMBL" id="KIX08673.1"/>
    </source>
</evidence>